<comment type="caution">
    <text evidence="8">The sequence shown here is derived from an EMBL/GenBank/DDBJ whole genome shotgun (WGS) entry which is preliminary data.</text>
</comment>
<keyword evidence="3 6" id="KW-0812">Transmembrane</keyword>
<dbReference type="InterPro" id="IPR011701">
    <property type="entry name" value="MFS"/>
</dbReference>
<dbReference type="PRINTS" id="PR01035">
    <property type="entry name" value="TCRTETA"/>
</dbReference>
<dbReference type="SUPFAM" id="SSF103473">
    <property type="entry name" value="MFS general substrate transporter"/>
    <property type="match status" value="1"/>
</dbReference>
<evidence type="ECO:0000256" key="1">
    <source>
        <dbReference type="ARBA" id="ARBA00004141"/>
    </source>
</evidence>
<reference evidence="8" key="1">
    <citation type="journal article" date="2014" name="Front. Microbiol.">
        <title>High frequency of phylogenetically diverse reductive dehalogenase-homologous genes in deep subseafloor sedimentary metagenomes.</title>
        <authorList>
            <person name="Kawai M."/>
            <person name="Futagami T."/>
            <person name="Toyoda A."/>
            <person name="Takaki Y."/>
            <person name="Nishi S."/>
            <person name="Hori S."/>
            <person name="Arai W."/>
            <person name="Tsubouchi T."/>
            <person name="Morono Y."/>
            <person name="Uchiyama I."/>
            <person name="Ito T."/>
            <person name="Fujiyama A."/>
            <person name="Inagaki F."/>
            <person name="Takami H."/>
        </authorList>
    </citation>
    <scope>NUCLEOTIDE SEQUENCE</scope>
    <source>
        <strain evidence="8">Expedition CK06-06</strain>
    </source>
</reference>
<dbReference type="EMBL" id="BARU01006492">
    <property type="protein sequence ID" value="GAH47370.1"/>
    <property type="molecule type" value="Genomic_DNA"/>
</dbReference>
<name>X1GR68_9ZZZZ</name>
<feature type="transmembrane region" description="Helical" evidence="6">
    <location>
        <begin position="89"/>
        <end position="108"/>
    </location>
</feature>
<keyword evidence="2" id="KW-0813">Transport</keyword>
<dbReference type="Gene3D" id="1.20.1250.20">
    <property type="entry name" value="MFS general substrate transporter like domains"/>
    <property type="match status" value="1"/>
</dbReference>
<feature type="transmembrane region" description="Helical" evidence="6">
    <location>
        <begin position="6"/>
        <end position="24"/>
    </location>
</feature>
<feature type="transmembrane region" description="Helical" evidence="6">
    <location>
        <begin position="234"/>
        <end position="250"/>
    </location>
</feature>
<feature type="transmembrane region" description="Helical" evidence="6">
    <location>
        <begin position="114"/>
        <end position="139"/>
    </location>
</feature>
<accession>X1GR68</accession>
<gene>
    <name evidence="8" type="ORF">S03H2_12776</name>
</gene>
<evidence type="ECO:0000256" key="6">
    <source>
        <dbReference type="SAM" id="Phobius"/>
    </source>
</evidence>
<dbReference type="AlphaFoldDB" id="X1GR68"/>
<dbReference type="GO" id="GO:0016020">
    <property type="term" value="C:membrane"/>
    <property type="evidence" value="ECO:0007669"/>
    <property type="project" value="UniProtKB-SubCell"/>
</dbReference>
<evidence type="ECO:0000313" key="8">
    <source>
        <dbReference type="EMBL" id="GAH47370.1"/>
    </source>
</evidence>
<feature type="transmembrane region" description="Helical" evidence="6">
    <location>
        <begin position="204"/>
        <end position="222"/>
    </location>
</feature>
<keyword evidence="4 6" id="KW-1133">Transmembrane helix</keyword>
<feature type="domain" description="Major facilitator superfamily (MFS) profile" evidence="7">
    <location>
        <begin position="1"/>
        <end position="347"/>
    </location>
</feature>
<sequence length="347" mass="37981">MIGLIFSVNAMFGFVFGPILSKLSDKYGRKPLLLISQFGTLLAFVMTAFSNTLWMLVIARMVDGMFGGNFPIAKAIISDKVPPKERGIQMANVGIAYVLASLIGPAFSGFLFTFYGLLGIGLFAAGLTVITIVVTIIMLEESWPMEKRLHYQKSKAEVPLKVRKNKNAIFMLVLWAFHTISFTIIMSSMSFFSVEVLNLSILDVSFVFMISGIFRAGIRFTLFKPTIKKLGESNAIRVGLVIFFVSFFLIGFSTSVVGIMIIFMFVSFAASLTRGPMNSKISQTVSPKIQGKINGLASGLDSLAQIIGPLAGAFIISTLPPYWLGIIVAVIALPAMIMSFQKIDKKK</sequence>
<evidence type="ECO:0000256" key="2">
    <source>
        <dbReference type="ARBA" id="ARBA00022448"/>
    </source>
</evidence>
<comment type="subcellular location">
    <subcellularLocation>
        <location evidence="1">Membrane</location>
        <topology evidence="1">Multi-pass membrane protein</topology>
    </subcellularLocation>
</comment>
<dbReference type="PANTHER" id="PTHR23504">
    <property type="entry name" value="MAJOR FACILITATOR SUPERFAMILY DOMAIN-CONTAINING PROTEIN 10"/>
    <property type="match status" value="1"/>
</dbReference>
<dbReference type="InterPro" id="IPR020846">
    <property type="entry name" value="MFS_dom"/>
</dbReference>
<evidence type="ECO:0000256" key="5">
    <source>
        <dbReference type="ARBA" id="ARBA00023136"/>
    </source>
</evidence>
<dbReference type="PROSITE" id="PS00216">
    <property type="entry name" value="SUGAR_TRANSPORT_1"/>
    <property type="match status" value="1"/>
</dbReference>
<evidence type="ECO:0000256" key="3">
    <source>
        <dbReference type="ARBA" id="ARBA00022692"/>
    </source>
</evidence>
<feature type="transmembrane region" description="Helical" evidence="6">
    <location>
        <begin position="169"/>
        <end position="192"/>
    </location>
</feature>
<dbReference type="PANTHER" id="PTHR23504:SF15">
    <property type="entry name" value="MAJOR FACILITATOR SUPERFAMILY (MFS) PROFILE DOMAIN-CONTAINING PROTEIN"/>
    <property type="match status" value="1"/>
</dbReference>
<dbReference type="Pfam" id="PF07690">
    <property type="entry name" value="MFS_1"/>
    <property type="match status" value="2"/>
</dbReference>
<dbReference type="InterPro" id="IPR005829">
    <property type="entry name" value="Sugar_transporter_CS"/>
</dbReference>
<organism evidence="8">
    <name type="scientific">marine sediment metagenome</name>
    <dbReference type="NCBI Taxonomy" id="412755"/>
    <lineage>
        <taxon>unclassified sequences</taxon>
        <taxon>metagenomes</taxon>
        <taxon>ecological metagenomes</taxon>
    </lineage>
</organism>
<evidence type="ECO:0000256" key="4">
    <source>
        <dbReference type="ARBA" id="ARBA00022989"/>
    </source>
</evidence>
<evidence type="ECO:0000259" key="7">
    <source>
        <dbReference type="PROSITE" id="PS50850"/>
    </source>
</evidence>
<proteinExistence type="predicted"/>
<dbReference type="CDD" id="cd17330">
    <property type="entry name" value="MFS_SLC46_TetA_like"/>
    <property type="match status" value="1"/>
</dbReference>
<dbReference type="GO" id="GO:0022857">
    <property type="term" value="F:transmembrane transporter activity"/>
    <property type="evidence" value="ECO:0007669"/>
    <property type="project" value="InterPro"/>
</dbReference>
<dbReference type="PROSITE" id="PS50850">
    <property type="entry name" value="MFS"/>
    <property type="match status" value="1"/>
</dbReference>
<keyword evidence="5 6" id="KW-0472">Membrane</keyword>
<feature type="transmembrane region" description="Helical" evidence="6">
    <location>
        <begin position="31"/>
        <end position="49"/>
    </location>
</feature>
<dbReference type="InterPro" id="IPR001958">
    <property type="entry name" value="Tet-R_TetA/multi-R_MdtG-like"/>
</dbReference>
<feature type="non-terminal residue" evidence="8">
    <location>
        <position position="347"/>
    </location>
</feature>
<protein>
    <recommendedName>
        <fullName evidence="7">Major facilitator superfamily (MFS) profile domain-containing protein</fullName>
    </recommendedName>
</protein>
<feature type="transmembrane region" description="Helical" evidence="6">
    <location>
        <begin position="322"/>
        <end position="340"/>
    </location>
</feature>
<dbReference type="InterPro" id="IPR036259">
    <property type="entry name" value="MFS_trans_sf"/>
</dbReference>